<sequence>MKLGDLFSVLTPAIMMALAFTASSYRDSYQHALDKQREFAQLAESRQKIIVDMQARQHVVADIDAKYTRELTDAKANIDQLERSVIAGNQRLRVNASCKPVPGAATATGLDDASRAGLNDTAQRDYFTLRKRIEIARSQIAGLQDYIRNVCLK</sequence>
<protein>
    <recommendedName>
        <fullName evidence="3">Lysis protein</fullName>
    </recommendedName>
</protein>
<dbReference type="Proteomes" id="UP000033924">
    <property type="component" value="Unassembled WGS sequence"/>
</dbReference>
<dbReference type="HAMAP" id="MF_04137">
    <property type="entry name" value="I_SPANIN_LAMBDA"/>
    <property type="match status" value="1"/>
</dbReference>
<proteinExistence type="inferred from homology"/>
<evidence type="ECO:0000313" key="1">
    <source>
        <dbReference type="EMBL" id="KKF35951.1"/>
    </source>
</evidence>
<dbReference type="RefSeq" id="WP_016192083.1">
    <property type="nucleotide sequence ID" value="NZ_CP089932.1"/>
</dbReference>
<reference evidence="1 2" key="1">
    <citation type="submission" date="2015-01" db="EMBL/GenBank/DDBJ databases">
        <title>Erwinia tracheiphila.</title>
        <authorList>
            <person name="Shapiro L.R."/>
        </authorList>
    </citation>
    <scope>NUCLEOTIDE SEQUENCE [LARGE SCALE GENOMIC DNA]</scope>
    <source>
        <strain evidence="1 2">BuffGH</strain>
    </source>
</reference>
<keyword evidence="2" id="KW-1185">Reference proteome</keyword>
<dbReference type="EMBL" id="JXNU01000003">
    <property type="protein sequence ID" value="KKF35951.1"/>
    <property type="molecule type" value="Genomic_DNA"/>
</dbReference>
<dbReference type="PATRIC" id="fig|65700.7.peg.2979"/>
<evidence type="ECO:0008006" key="3">
    <source>
        <dbReference type="Google" id="ProtNLM"/>
    </source>
</evidence>
<dbReference type="AlphaFoldDB" id="A0A0M2KGB3"/>
<organism evidence="1 2">
    <name type="scientific">Erwinia tracheiphila</name>
    <dbReference type="NCBI Taxonomy" id="65700"/>
    <lineage>
        <taxon>Bacteria</taxon>
        <taxon>Pseudomonadati</taxon>
        <taxon>Pseudomonadota</taxon>
        <taxon>Gammaproteobacteria</taxon>
        <taxon>Enterobacterales</taxon>
        <taxon>Erwiniaceae</taxon>
        <taxon>Erwinia</taxon>
    </lineage>
</organism>
<comment type="caution">
    <text evidence="1">The sequence shown here is derived from an EMBL/GenBank/DDBJ whole genome shotgun (WGS) entry which is preliminary data.</text>
</comment>
<dbReference type="STRING" id="65700.SY86_11775"/>
<name>A0A0M2KGB3_9GAMM</name>
<evidence type="ECO:0000313" key="2">
    <source>
        <dbReference type="Proteomes" id="UP000033924"/>
    </source>
</evidence>
<gene>
    <name evidence="1" type="ORF">SY86_11775</name>
</gene>
<accession>A0A0M2KGB3</accession>
<dbReference type="InterPro" id="IPR004929">
    <property type="entry name" value="I-spanin"/>
</dbReference>
<dbReference type="GO" id="GO:0044659">
    <property type="term" value="P:viral release from host cell by cytolysis"/>
    <property type="evidence" value="ECO:0007669"/>
    <property type="project" value="InterPro"/>
</dbReference>
<dbReference type="Pfam" id="PF03245">
    <property type="entry name" value="Phage_lysis"/>
    <property type="match status" value="1"/>
</dbReference>